<proteinExistence type="predicted"/>
<gene>
    <name evidence="1" type="ORF">XD66_1226</name>
</gene>
<comment type="caution">
    <text evidence="1">The sequence shown here is derived from an EMBL/GenBank/DDBJ whole genome shotgun (WGS) entry which is preliminary data.</text>
</comment>
<dbReference type="EMBL" id="LGFO01000173">
    <property type="protein sequence ID" value="KUK36062.1"/>
    <property type="molecule type" value="Genomic_DNA"/>
</dbReference>
<accession>A0A101FFJ1</accession>
<sequence>RERSCGSGFSGHLPCALSERQVPICQTAQFLRQTFLSFIVVVIVNGKRYFPRNQNEQALNMVRWAGYDPVDVYLKPLPWYPGRDK</sequence>
<reference evidence="2" key="1">
    <citation type="journal article" date="2015" name="MBio">
        <title>Genome-Resolved Metagenomic Analysis Reveals Roles for Candidate Phyla and Other Microbial Community Members in Biogeochemical Transformations in Oil Reservoirs.</title>
        <authorList>
            <person name="Hu P."/>
            <person name="Tom L."/>
            <person name="Singh A."/>
            <person name="Thomas B.C."/>
            <person name="Baker B.J."/>
            <person name="Piceno Y.M."/>
            <person name="Andersen G.L."/>
            <person name="Banfield J.F."/>
        </authorList>
    </citation>
    <scope>NUCLEOTIDE SEQUENCE [LARGE SCALE GENOMIC DNA]</scope>
</reference>
<evidence type="ECO:0000313" key="2">
    <source>
        <dbReference type="Proteomes" id="UP000053326"/>
    </source>
</evidence>
<feature type="non-terminal residue" evidence="1">
    <location>
        <position position="1"/>
    </location>
</feature>
<dbReference type="Proteomes" id="UP000053326">
    <property type="component" value="Unassembled WGS sequence"/>
</dbReference>
<protein>
    <submittedName>
        <fullName evidence="1">Putative membrane protein</fullName>
    </submittedName>
</protein>
<evidence type="ECO:0000313" key="1">
    <source>
        <dbReference type="EMBL" id="KUK36062.1"/>
    </source>
</evidence>
<dbReference type="AlphaFoldDB" id="A0A101FFJ1"/>
<name>A0A101FFJ1_9THEO</name>
<organism evidence="1 2">
    <name type="scientific">Thermacetogenium phaeum</name>
    <dbReference type="NCBI Taxonomy" id="85874"/>
    <lineage>
        <taxon>Bacteria</taxon>
        <taxon>Bacillati</taxon>
        <taxon>Bacillota</taxon>
        <taxon>Clostridia</taxon>
        <taxon>Thermoanaerobacterales</taxon>
        <taxon>Thermoanaerobacteraceae</taxon>
        <taxon>Thermacetogenium</taxon>
    </lineage>
</organism>